<dbReference type="Pfam" id="PF13599">
    <property type="entry name" value="Pentapeptide_4"/>
    <property type="match status" value="1"/>
</dbReference>
<dbReference type="Pfam" id="PF00805">
    <property type="entry name" value="Pentapeptide"/>
    <property type="match status" value="1"/>
</dbReference>
<sequence length="851" mass="95610">MKKTLKIVKPMTLGLLYKPYSIARDHFLSVSSLAFFNLSEQPVLLPEHRQWAKVSQSLGTGRILDEAMPKTHGEVLLAGHAYPHASKPVTHMQVRLQIAQVDKTLAVSGDRHWSLGWLPLIRQSRAKPITQVPLDYSRAYGGEKYALNPEGCGDERLLSLLFGQQANHGRLPNLSYPGEQLTLGRRPQQPAGFGALGQNWSQRRKKAGCYNKRWLQHEYPGFPSSLDQEFFNTAAKDQWIDGYFSGGEAYQLDNLHPHQACLKGILPTIVPKAFVQPQTQSLIEVALHWDTLWLFPDHDLGLLIAHGSMPISDSDALDIDAIMLAWEHPQRSKTHQHYEQVLALRSDPQTAVMHAFNETQLTGDTPPSAAPVDAKPVSALLTQLSQQLPVSDAQLADAAAEVESVPGLSQAQIDAGQFDLTEIMTAAKTKADALNQEREQALKQLADMIKLPDDEAQPTLDPAQALERIYVPRQQLEQLTQLADSCTDAAQRQQILDSVPLIVRQQRQSRKLAAESDCQPISDRATVALAQWLNKARQQSLPLNGLCLAGIRLNNVDLSGLDLRDIVWDLAEFTDCCFDGSDLSGSCFIQARFQRCTFIDSRLQETNWSHAELHEVTLTRSHLQQSQWNHSVANDCRFDHSVFDQAMMLEADFRSSDFASATIRQVNWVKCHLQNSRWQAIEGEQSSWLECELQQADFTRASLTQCAWLNARATAVVFDQARLSRFLVSGESILNQASFNQCEGDQTGWRYSDLSDACFDHCYFRESDFGMTELQRCSFRSAFLQRCLLMSADASESDFTDSNWYQSLARKMILRQAIMQGVQLHGVELAGVDWQDCRIRDCEPAIRRKAA</sequence>
<dbReference type="KEGG" id="gsn:YC6258_05493"/>
<dbReference type="Gene3D" id="2.160.20.80">
    <property type="entry name" value="E3 ubiquitin-protein ligase SopA"/>
    <property type="match status" value="2"/>
</dbReference>
<gene>
    <name evidence="3" type="ORF">YC6258_05493</name>
</gene>
<keyword evidence="4" id="KW-1185">Reference proteome</keyword>
<feature type="coiled-coil region" evidence="1">
    <location>
        <begin position="424"/>
        <end position="451"/>
    </location>
</feature>
<evidence type="ECO:0000256" key="1">
    <source>
        <dbReference type="SAM" id="Coils"/>
    </source>
</evidence>
<proteinExistence type="predicted"/>
<evidence type="ECO:0000313" key="4">
    <source>
        <dbReference type="Proteomes" id="UP000032266"/>
    </source>
</evidence>
<dbReference type="Pfam" id="PF09937">
    <property type="entry name" value="DUF2169"/>
    <property type="match status" value="1"/>
</dbReference>
<dbReference type="InterPro" id="IPR052949">
    <property type="entry name" value="PA_immunity-related"/>
</dbReference>
<dbReference type="SUPFAM" id="SSF141571">
    <property type="entry name" value="Pentapeptide repeat-like"/>
    <property type="match status" value="2"/>
</dbReference>
<dbReference type="AlphaFoldDB" id="A0A0C5VTK8"/>
<name>A0A0C5VTK8_9GAMM</name>
<organism evidence="3 4">
    <name type="scientific">Gynuella sunshinyii YC6258</name>
    <dbReference type="NCBI Taxonomy" id="1445510"/>
    <lineage>
        <taxon>Bacteria</taxon>
        <taxon>Pseudomonadati</taxon>
        <taxon>Pseudomonadota</taxon>
        <taxon>Gammaproteobacteria</taxon>
        <taxon>Oceanospirillales</taxon>
        <taxon>Saccharospirillaceae</taxon>
        <taxon>Gynuella</taxon>
    </lineage>
</organism>
<dbReference type="RefSeq" id="WP_044619242.1">
    <property type="nucleotide sequence ID" value="NZ_CP007142.1"/>
</dbReference>
<protein>
    <recommendedName>
        <fullName evidence="2">DUF2169 domain-containing protein</fullName>
    </recommendedName>
</protein>
<dbReference type="InterPro" id="IPR018683">
    <property type="entry name" value="DUF2169"/>
</dbReference>
<evidence type="ECO:0000259" key="2">
    <source>
        <dbReference type="Pfam" id="PF09937"/>
    </source>
</evidence>
<reference evidence="3 4" key="1">
    <citation type="submission" date="2014-01" db="EMBL/GenBank/DDBJ databases">
        <title>Full genme sequencing of cellulolytic bacterium Gynuella sunshinyii YC6258T gen. nov., sp. nov.</title>
        <authorList>
            <person name="Khan H."/>
            <person name="Chung E.J."/>
            <person name="Chung Y.R."/>
        </authorList>
    </citation>
    <scope>NUCLEOTIDE SEQUENCE [LARGE SCALE GENOMIC DNA]</scope>
    <source>
        <strain evidence="3 4">YC6258</strain>
    </source>
</reference>
<evidence type="ECO:0000313" key="3">
    <source>
        <dbReference type="EMBL" id="AJQ97521.1"/>
    </source>
</evidence>
<feature type="domain" description="DUF2169" evidence="2">
    <location>
        <begin position="28"/>
        <end position="304"/>
    </location>
</feature>
<dbReference type="HOGENOM" id="CLU_007055_0_0_6"/>
<dbReference type="PANTHER" id="PTHR42999">
    <property type="entry name" value="ANTIBIOTIC RESISTANCE PROTEIN MCBG"/>
    <property type="match status" value="1"/>
</dbReference>
<dbReference type="STRING" id="1445510.YC6258_05493"/>
<dbReference type="OrthoDB" id="5290767at2"/>
<accession>A0A0C5VTK8</accession>
<dbReference type="Proteomes" id="UP000032266">
    <property type="component" value="Chromosome"/>
</dbReference>
<dbReference type="InterPro" id="IPR001646">
    <property type="entry name" value="5peptide_repeat"/>
</dbReference>
<dbReference type="PANTHER" id="PTHR42999:SF1">
    <property type="entry name" value="PENTAPEPTIDE REPEAT-CONTAINING PROTEIN"/>
    <property type="match status" value="1"/>
</dbReference>
<dbReference type="EMBL" id="CP007142">
    <property type="protein sequence ID" value="AJQ97521.1"/>
    <property type="molecule type" value="Genomic_DNA"/>
</dbReference>
<keyword evidence="1" id="KW-0175">Coiled coil</keyword>